<dbReference type="InterPro" id="IPR036388">
    <property type="entry name" value="WH-like_DNA-bd_sf"/>
</dbReference>
<proteinExistence type="inferred from homology"/>
<organism evidence="4 5">
    <name type="scientific">Paenibacillus antri</name>
    <dbReference type="NCBI Taxonomy" id="2582848"/>
    <lineage>
        <taxon>Bacteria</taxon>
        <taxon>Bacillati</taxon>
        <taxon>Bacillota</taxon>
        <taxon>Bacilli</taxon>
        <taxon>Bacillales</taxon>
        <taxon>Paenibacillaceae</taxon>
        <taxon>Paenibacillus</taxon>
    </lineage>
</organism>
<sequence length="221" mass="25168">MLLRGYARLGLSEIEAMLLVHLLYYAEREQTLFPTPDQLSSRMSTTPDRVLAAIERFVREGFVSIEDDVDEATGVRSERYDLSPLYDKLAAAWLEEPELDAYAASAATDGAYGSAESRRETAAAAAPRGRETAATRRKDLFTVFESEFARPLSPMEYETIVGWLDQDRYSDSLIMTALKEAVFAGKVHFRYIDRILMEWQRNRITTPEEAKAYTERFRGGR</sequence>
<comment type="caution">
    <text evidence="4">The sequence shown here is derived from an EMBL/GenBank/DDBJ whole genome shotgun (WGS) entry which is preliminary data.</text>
</comment>
<feature type="domain" description="DnaB/C C-terminal" evidence="2">
    <location>
        <begin position="141"/>
        <end position="213"/>
    </location>
</feature>
<name>A0A5R9GIP8_9BACL</name>
<dbReference type="Gene3D" id="1.10.10.10">
    <property type="entry name" value="Winged helix-like DNA-binding domain superfamily/Winged helix DNA-binding domain"/>
    <property type="match status" value="1"/>
</dbReference>
<evidence type="ECO:0000313" key="5">
    <source>
        <dbReference type="Proteomes" id="UP000309676"/>
    </source>
</evidence>
<dbReference type="InterPro" id="IPR034829">
    <property type="entry name" value="DnaD-like_sf"/>
</dbReference>
<dbReference type="InterPro" id="IPR006343">
    <property type="entry name" value="DnaB/C_C"/>
</dbReference>
<dbReference type="OrthoDB" id="9770238at2"/>
<keyword evidence="5" id="KW-1185">Reference proteome</keyword>
<dbReference type="NCBIfam" id="TIGR01446">
    <property type="entry name" value="DnaD_dom"/>
    <property type="match status" value="1"/>
</dbReference>
<dbReference type="PANTHER" id="PTHR37293">
    <property type="entry name" value="PHAGE REPLICATION PROTEIN-RELATED"/>
    <property type="match status" value="1"/>
</dbReference>
<dbReference type="Pfam" id="PF07261">
    <property type="entry name" value="DnaB_2"/>
    <property type="match status" value="1"/>
</dbReference>
<comment type="similarity">
    <text evidence="1">Belongs to the DnaB/DnaD family.</text>
</comment>
<reference evidence="4 5" key="1">
    <citation type="submission" date="2019-05" db="EMBL/GenBank/DDBJ databases">
        <authorList>
            <person name="Narsing Rao M.P."/>
            <person name="Li W.J."/>
        </authorList>
    </citation>
    <scope>NUCLEOTIDE SEQUENCE [LARGE SCALE GENOMIC DNA]</scope>
    <source>
        <strain evidence="4 5">SYSU_K30003</strain>
    </source>
</reference>
<evidence type="ECO:0000313" key="4">
    <source>
        <dbReference type="EMBL" id="TLS53278.1"/>
    </source>
</evidence>
<dbReference type="Pfam" id="PF21984">
    <property type="entry name" value="DnaD_N"/>
    <property type="match status" value="1"/>
</dbReference>
<dbReference type="InterPro" id="IPR053162">
    <property type="entry name" value="DnaD"/>
</dbReference>
<protein>
    <submittedName>
        <fullName evidence="4">DnaD domain protein</fullName>
    </submittedName>
</protein>
<accession>A0A5R9GIP8</accession>
<dbReference type="PANTHER" id="PTHR37293:SF6">
    <property type="entry name" value="DNA REPLICATION PROTEIN DNAD"/>
    <property type="match status" value="1"/>
</dbReference>
<dbReference type="AlphaFoldDB" id="A0A5R9GIP8"/>
<gene>
    <name evidence="4" type="ORF">FE782_07160</name>
</gene>
<dbReference type="InterPro" id="IPR053843">
    <property type="entry name" value="DnaD_N"/>
</dbReference>
<evidence type="ECO:0000259" key="3">
    <source>
        <dbReference type="Pfam" id="PF21984"/>
    </source>
</evidence>
<feature type="domain" description="DnaD N-terminal" evidence="3">
    <location>
        <begin position="2"/>
        <end position="93"/>
    </location>
</feature>
<dbReference type="EMBL" id="VCIW01000003">
    <property type="protein sequence ID" value="TLS53278.1"/>
    <property type="molecule type" value="Genomic_DNA"/>
</dbReference>
<evidence type="ECO:0000256" key="1">
    <source>
        <dbReference type="ARBA" id="ARBA00093462"/>
    </source>
</evidence>
<dbReference type="Proteomes" id="UP000309676">
    <property type="component" value="Unassembled WGS sequence"/>
</dbReference>
<dbReference type="Gene3D" id="1.10.10.630">
    <property type="entry name" value="DnaD domain-like"/>
    <property type="match status" value="1"/>
</dbReference>
<dbReference type="SUPFAM" id="SSF158499">
    <property type="entry name" value="DnaD domain-like"/>
    <property type="match status" value="1"/>
</dbReference>
<evidence type="ECO:0000259" key="2">
    <source>
        <dbReference type="Pfam" id="PF07261"/>
    </source>
</evidence>